<name>A0AAN8Q6A3_PATCE</name>
<feature type="region of interest" description="Disordered" evidence="1">
    <location>
        <begin position="24"/>
        <end position="67"/>
    </location>
</feature>
<protein>
    <submittedName>
        <fullName evidence="2">Uncharacterized protein</fullName>
    </submittedName>
</protein>
<proteinExistence type="predicted"/>
<gene>
    <name evidence="2" type="ORF">SNE40_006507</name>
</gene>
<comment type="caution">
    <text evidence="2">The sequence shown here is derived from an EMBL/GenBank/DDBJ whole genome shotgun (WGS) entry which is preliminary data.</text>
</comment>
<reference evidence="2 3" key="1">
    <citation type="submission" date="2024-01" db="EMBL/GenBank/DDBJ databases">
        <title>The genome of the rayed Mediterranean limpet Patella caerulea (Linnaeus, 1758).</title>
        <authorList>
            <person name="Anh-Thu Weber A."/>
            <person name="Halstead-Nussloch G."/>
        </authorList>
    </citation>
    <scope>NUCLEOTIDE SEQUENCE [LARGE SCALE GENOMIC DNA]</scope>
    <source>
        <strain evidence="2">AATW-2023a</strain>
        <tissue evidence="2">Whole specimen</tissue>
    </source>
</reference>
<dbReference type="Proteomes" id="UP001347796">
    <property type="component" value="Unassembled WGS sequence"/>
</dbReference>
<dbReference type="EMBL" id="JAZGQO010000006">
    <property type="protein sequence ID" value="KAK6183945.1"/>
    <property type="molecule type" value="Genomic_DNA"/>
</dbReference>
<organism evidence="2 3">
    <name type="scientific">Patella caerulea</name>
    <name type="common">Rayed Mediterranean limpet</name>
    <dbReference type="NCBI Taxonomy" id="87958"/>
    <lineage>
        <taxon>Eukaryota</taxon>
        <taxon>Metazoa</taxon>
        <taxon>Spiralia</taxon>
        <taxon>Lophotrochozoa</taxon>
        <taxon>Mollusca</taxon>
        <taxon>Gastropoda</taxon>
        <taxon>Patellogastropoda</taxon>
        <taxon>Patelloidea</taxon>
        <taxon>Patellidae</taxon>
        <taxon>Patella</taxon>
    </lineage>
</organism>
<feature type="compositionally biased region" description="Basic and acidic residues" evidence="1">
    <location>
        <begin position="35"/>
        <end position="67"/>
    </location>
</feature>
<dbReference type="AlphaFoldDB" id="A0AAN8Q6A3"/>
<keyword evidence="3" id="KW-1185">Reference proteome</keyword>
<sequence>MDETTVKNGNKTLACAFEICDNDRKLQPPPSRFLKRQERHVQNKEKYSKEYLERKQEEATKRRQDHEEAMIARIQEKSEECRKIDEKVQVLMEQDALRRQLPGCENIKLLSRSEVSKTIKSVAKDFQNISININKSTDIS</sequence>
<evidence type="ECO:0000313" key="3">
    <source>
        <dbReference type="Proteomes" id="UP001347796"/>
    </source>
</evidence>
<accession>A0AAN8Q6A3</accession>
<evidence type="ECO:0000313" key="2">
    <source>
        <dbReference type="EMBL" id="KAK6183945.1"/>
    </source>
</evidence>
<evidence type="ECO:0000256" key="1">
    <source>
        <dbReference type="SAM" id="MobiDB-lite"/>
    </source>
</evidence>